<feature type="domain" description="ABC3 transporter permease C-terminal" evidence="9">
    <location>
        <begin position="1264"/>
        <end position="1383"/>
    </location>
</feature>
<keyword evidence="5 8" id="KW-0472">Membrane</keyword>
<evidence type="ECO:0000313" key="10">
    <source>
        <dbReference type="EMBL" id="KFB07512.1"/>
    </source>
</evidence>
<dbReference type="Pfam" id="PF02687">
    <property type="entry name" value="FtsX"/>
    <property type="match status" value="2"/>
</dbReference>
<evidence type="ECO:0000256" key="4">
    <source>
        <dbReference type="ARBA" id="ARBA00022989"/>
    </source>
</evidence>
<dbReference type="Proteomes" id="UP000028523">
    <property type="component" value="Unassembled WGS sequence"/>
</dbReference>
<dbReference type="RefSeq" id="WP_081862817.1">
    <property type="nucleotide sequence ID" value="NZ_AWQU01000080.1"/>
</dbReference>
<evidence type="ECO:0000256" key="1">
    <source>
        <dbReference type="ARBA" id="ARBA00004651"/>
    </source>
</evidence>
<dbReference type="GO" id="GO:0005886">
    <property type="term" value="C:plasma membrane"/>
    <property type="evidence" value="ECO:0007669"/>
    <property type="project" value="UniProtKB-SubCell"/>
</dbReference>
<feature type="transmembrane region" description="Helical" evidence="8">
    <location>
        <begin position="680"/>
        <end position="704"/>
    </location>
</feature>
<dbReference type="GO" id="GO:0022857">
    <property type="term" value="F:transmembrane transporter activity"/>
    <property type="evidence" value="ECO:0007669"/>
    <property type="project" value="TreeGrafter"/>
</dbReference>
<evidence type="ECO:0000256" key="3">
    <source>
        <dbReference type="ARBA" id="ARBA00022692"/>
    </source>
</evidence>
<reference evidence="10 11" key="1">
    <citation type="journal article" date="2014" name="PLoS ONE">
        <title>Reduction of Hydrogen Peroxide Accumulation and Toxicity by a Catalase from Mycoplasma iowae.</title>
        <authorList>
            <person name="Pritchard R.E."/>
            <person name="Prassinos A.J."/>
            <person name="Osborne J.D."/>
            <person name="Raviv Z."/>
            <person name="Balish M.F."/>
        </authorList>
    </citation>
    <scope>NUCLEOTIDE SEQUENCE [LARGE SCALE GENOMIC DNA]</scope>
    <source>
        <strain evidence="10 11">DK-CPA</strain>
    </source>
</reference>
<dbReference type="InterPro" id="IPR050250">
    <property type="entry name" value="Macrolide_Exporter_MacB"/>
</dbReference>
<feature type="compositionally biased region" description="Polar residues" evidence="7">
    <location>
        <begin position="91"/>
        <end position="101"/>
    </location>
</feature>
<feature type="domain" description="ABC3 transporter permease C-terminal" evidence="9">
    <location>
        <begin position="519"/>
        <end position="629"/>
    </location>
</feature>
<feature type="transmembrane region" description="Helical" evidence="8">
    <location>
        <begin position="515"/>
        <end position="540"/>
    </location>
</feature>
<feature type="compositionally biased region" description="Low complexity" evidence="7">
    <location>
        <begin position="78"/>
        <end position="88"/>
    </location>
</feature>
<feature type="transmembrane region" description="Helical" evidence="8">
    <location>
        <begin position="586"/>
        <end position="604"/>
    </location>
</feature>
<keyword evidence="11" id="KW-1185">Reference proteome</keyword>
<feature type="transmembrane region" description="Helical" evidence="8">
    <location>
        <begin position="1306"/>
        <end position="1327"/>
    </location>
</feature>
<feature type="transmembrane region" description="Helical" evidence="8">
    <location>
        <begin position="1334"/>
        <end position="1354"/>
    </location>
</feature>
<comment type="similarity">
    <text evidence="6">Belongs to the ABC-4 integral membrane protein family.</text>
</comment>
<evidence type="ECO:0000256" key="5">
    <source>
        <dbReference type="ARBA" id="ARBA00023136"/>
    </source>
</evidence>
<keyword evidence="2" id="KW-1003">Cell membrane</keyword>
<evidence type="ECO:0000259" key="9">
    <source>
        <dbReference type="Pfam" id="PF02687"/>
    </source>
</evidence>
<sequence length="1388" mass="158252">MWTIIKSVLRFFRSSKLSIIGLFLLIFFSTGIFTVLNNTNINLKKSYETISVNGNLHDFVINENFSLGYANYEKDGDPTGNGTDTTKTQKFKPSTLNNSSDSDWTNSYEIIRQKYYKPNQSEPYLYSEYFVFSISYKTEEELQQKLSDKLSALANFTSKQIKIIYDDELKKLPVSFRRFTSLNINNTKQNIFYKVVESSTEYEIDKLVYYRDGYIYNGNDKLSKPTNLYNLIFDNFSTDTLNKSRLLAEYLYKASWSDSNAQKQFESLWTYTKSNPSFNPYTDINGLDASAKKAQQYLKNLADFAMGKETNGKDFINNKIYNLTFTLSGSTAPITGKYEDFSSYEIVVSPDYLSNNSKKIYPYDDWRNHISDTQKEFDAWFQTIPDTYKVYIDSTPYIIIGTGISPDFMYPVVSFSNVVPNKEKEQVVYTNNNGYERIYDAFRGSEIEAFIVGKFNSNVTNKQRILDQINSLSAKYMSWPTNIKPAYMFDDTSNTLSPTALRVQFVPQIVRTVSVVSAFLTTFVLALSIFVSTVIIRRFIDNNRNSLGIMQANGYKKVEIIFAICLLVGIPTVLGSVIGYTIGFLLQWKAILLLGGFWTVPTLISPFSIAVLLGVCLFILVLFLGICILFSWISLRGETSEFMKDDAKYKMSRLSEYMKKPFKQFSIMTRFKSSVAFLSLWRLIILSVMSSALMLSLTFSLATYDRFDYSAKKSFEPRNYLYSLNLTTPTVQGGQYYAVPYTAQGMSLNKNRYFNVTPYTEDEIKVMDPKDLITQNYLTNDSGYKNYKDDQTFFDYVTKYGNYQLVSSVDSKLQKTRIDYLTYNTTTKALADINLGIAGTSLSANPWSIAERLMPPNNSNYAKERFKGMFEKMITDTKNEITLSNQTKTYKDALMSFTKEVGQDSSASTAFYDSNTGNYRVFDDKKIVNLWTKIQKDFVILILSVYENPDYAEFSYNINYNKIIVNKNDEPYSYINFNIEKINGKNSVIADSLNAIGIDKNTKRILLKNENDIQINNKLNQNAEVINNVEYYPIIINEFAKKQYGLNIGDTLEVKVTNTTDRYSRDYYSKDGEVPDVLAHFKVVDITTTYRGSEFFISRYDANKILGLEINNKKIPLPTKISDLHSTVDWSTVKDLPAKKDFVSEISGFNGIFSTDENLVEVTQGVSIYSPSGIYAAVDKIENNATIRELFAATPEKNGVPNYQKIKDLTGFDGITSVDSAMTILSSTFGQSSSFTILSQADSRNSLFAVFQNLTTTTNNVQTVVLSIIIIVSLLIVILISSMIIGDSIKLASILKCLGYPDDKNAGTFLAVYFPVFLLGLIISIPFSLLINFIYVNIIFHFAGILLVMSFVWWHYVLSASSVIIIFLCSYWIAWYRIKKMNLTRAIK</sequence>
<dbReference type="InterPro" id="IPR003838">
    <property type="entry name" value="ABC3_permease_C"/>
</dbReference>
<evidence type="ECO:0000256" key="7">
    <source>
        <dbReference type="SAM" id="MobiDB-lite"/>
    </source>
</evidence>
<evidence type="ECO:0000313" key="11">
    <source>
        <dbReference type="Proteomes" id="UP000028523"/>
    </source>
</evidence>
<dbReference type="PANTHER" id="PTHR30572">
    <property type="entry name" value="MEMBRANE COMPONENT OF TRANSPORTER-RELATED"/>
    <property type="match status" value="1"/>
</dbReference>
<dbReference type="PANTHER" id="PTHR30572:SF4">
    <property type="entry name" value="ABC TRANSPORTER PERMEASE YTRF"/>
    <property type="match status" value="1"/>
</dbReference>
<evidence type="ECO:0000256" key="8">
    <source>
        <dbReference type="SAM" id="Phobius"/>
    </source>
</evidence>
<organism evidence="10 11">
    <name type="scientific">Malacoplasma iowae DK-CPA</name>
    <dbReference type="NCBI Taxonomy" id="1394179"/>
    <lineage>
        <taxon>Bacteria</taxon>
        <taxon>Bacillati</taxon>
        <taxon>Mycoplasmatota</taxon>
        <taxon>Mycoplasmoidales</taxon>
        <taxon>Mycoplasmoidaceae</taxon>
        <taxon>Malacoplasma</taxon>
    </lineage>
</organism>
<comment type="subcellular location">
    <subcellularLocation>
        <location evidence="1">Cell membrane</location>
        <topology evidence="1">Multi-pass membrane protein</topology>
    </subcellularLocation>
</comment>
<name>A0A084U3H6_MALIO</name>
<feature type="transmembrane region" description="Helical" evidence="8">
    <location>
        <begin position="1264"/>
        <end position="1286"/>
    </location>
</feature>
<feature type="region of interest" description="Disordered" evidence="7">
    <location>
        <begin position="76"/>
        <end position="101"/>
    </location>
</feature>
<evidence type="ECO:0000256" key="2">
    <source>
        <dbReference type="ARBA" id="ARBA00022475"/>
    </source>
</evidence>
<proteinExistence type="inferred from homology"/>
<feature type="transmembrane region" description="Helical" evidence="8">
    <location>
        <begin position="1360"/>
        <end position="1378"/>
    </location>
</feature>
<feature type="transmembrane region" description="Helical" evidence="8">
    <location>
        <begin position="560"/>
        <end position="580"/>
    </location>
</feature>
<gene>
    <name evidence="10" type="ORF">P271_352</name>
</gene>
<keyword evidence="3 8" id="KW-0812">Transmembrane</keyword>
<comment type="caution">
    <text evidence="10">The sequence shown here is derived from an EMBL/GenBank/DDBJ whole genome shotgun (WGS) entry which is preliminary data.</text>
</comment>
<protein>
    <submittedName>
        <fullName evidence="10">ABC exporter permease subunit, FtsX-like family</fullName>
    </submittedName>
</protein>
<accession>A0A084U3H6</accession>
<dbReference type="EMBL" id="AWQU01000080">
    <property type="protein sequence ID" value="KFB07512.1"/>
    <property type="molecule type" value="Genomic_DNA"/>
</dbReference>
<evidence type="ECO:0000256" key="6">
    <source>
        <dbReference type="ARBA" id="ARBA00038076"/>
    </source>
</evidence>
<feature type="transmembrane region" description="Helical" evidence="8">
    <location>
        <begin position="611"/>
        <end position="633"/>
    </location>
</feature>
<keyword evidence="4 8" id="KW-1133">Transmembrane helix</keyword>